<name>A0ABT0RIZ0_9SPHN</name>
<evidence type="ECO:0000256" key="1">
    <source>
        <dbReference type="ARBA" id="ARBA00022741"/>
    </source>
</evidence>
<evidence type="ECO:0000313" key="4">
    <source>
        <dbReference type="EMBL" id="MCL6682570.1"/>
    </source>
</evidence>
<dbReference type="InterPro" id="IPR027417">
    <property type="entry name" value="P-loop_NTPase"/>
</dbReference>
<evidence type="ECO:0000259" key="3">
    <source>
        <dbReference type="PROSITE" id="PS50893"/>
    </source>
</evidence>
<feature type="domain" description="ABC transporter" evidence="3">
    <location>
        <begin position="4"/>
        <end position="221"/>
    </location>
</feature>
<dbReference type="PANTHER" id="PTHR42794:SF2">
    <property type="entry name" value="ABC TRANSPORTER ATP-BINDING PROTEIN"/>
    <property type="match status" value="1"/>
</dbReference>
<dbReference type="EMBL" id="JAMGBD010000001">
    <property type="protein sequence ID" value="MCL6682570.1"/>
    <property type="molecule type" value="Genomic_DNA"/>
</dbReference>
<evidence type="ECO:0000313" key="5">
    <source>
        <dbReference type="Proteomes" id="UP001165363"/>
    </source>
</evidence>
<protein>
    <submittedName>
        <fullName evidence="4">ABC transporter ATP-binding protein</fullName>
    </submittedName>
</protein>
<accession>A0ABT0RIZ0</accession>
<dbReference type="CDD" id="cd03214">
    <property type="entry name" value="ABC_Iron-Siderophores_B12_Hemin"/>
    <property type="match status" value="1"/>
</dbReference>
<dbReference type="PROSITE" id="PS50893">
    <property type="entry name" value="ABC_TRANSPORTER_2"/>
    <property type="match status" value="1"/>
</dbReference>
<dbReference type="SMART" id="SM00382">
    <property type="entry name" value="AAA"/>
    <property type="match status" value="1"/>
</dbReference>
<reference evidence="4" key="1">
    <citation type="submission" date="2022-05" db="EMBL/GenBank/DDBJ databases">
        <authorList>
            <person name="Jo J.-H."/>
            <person name="Im W.-T."/>
        </authorList>
    </citation>
    <scope>NUCLEOTIDE SEQUENCE</scope>
    <source>
        <strain evidence="4">SE158</strain>
    </source>
</reference>
<gene>
    <name evidence="4" type="ORF">LZ536_01455</name>
</gene>
<proteinExistence type="predicted"/>
<dbReference type="RefSeq" id="WP_249846531.1">
    <property type="nucleotide sequence ID" value="NZ_JAMGBD010000001.1"/>
</dbReference>
<dbReference type="Proteomes" id="UP001165363">
    <property type="component" value="Unassembled WGS sequence"/>
</dbReference>
<evidence type="ECO:0000256" key="2">
    <source>
        <dbReference type="ARBA" id="ARBA00022840"/>
    </source>
</evidence>
<keyword evidence="2 4" id="KW-0067">ATP-binding</keyword>
<dbReference type="InterPro" id="IPR003439">
    <property type="entry name" value="ABC_transporter-like_ATP-bd"/>
</dbReference>
<dbReference type="SUPFAM" id="SSF52540">
    <property type="entry name" value="P-loop containing nucleoside triphosphate hydrolases"/>
    <property type="match status" value="1"/>
</dbReference>
<dbReference type="InterPro" id="IPR003593">
    <property type="entry name" value="AAA+_ATPase"/>
</dbReference>
<dbReference type="PANTHER" id="PTHR42794">
    <property type="entry name" value="HEMIN IMPORT ATP-BINDING PROTEIN HMUV"/>
    <property type="match status" value="1"/>
</dbReference>
<comment type="caution">
    <text evidence="4">The sequence shown here is derived from an EMBL/GenBank/DDBJ whole genome shotgun (WGS) entry which is preliminary data.</text>
</comment>
<sequence length="230" mass="24721">MSRLVASNLCIPGRLEQTSLEVDAGTLTCLIGPNGSGKTSLLHAIAGIGTRDGGVRIDGVDPWRAPPSVRPRLITFFPASRDVKWPLTASDVIRLGGEGEIGPVIADLDLEAFANRRIDQLSTGERTRVLIARALAPRPRVALLDEPVANLDPLWQLKLMEHLRTLASESGQTVIIAAHDLDLAGRFADRLIMMSSGRIVADGGRDLLESGVIGEIFGVERRDGAWQPLA</sequence>
<dbReference type="Gene3D" id="3.40.50.300">
    <property type="entry name" value="P-loop containing nucleotide triphosphate hydrolases"/>
    <property type="match status" value="1"/>
</dbReference>
<dbReference type="GO" id="GO:0005524">
    <property type="term" value="F:ATP binding"/>
    <property type="evidence" value="ECO:0007669"/>
    <property type="project" value="UniProtKB-KW"/>
</dbReference>
<dbReference type="Pfam" id="PF00005">
    <property type="entry name" value="ABC_tran"/>
    <property type="match status" value="1"/>
</dbReference>
<organism evidence="4 5">
    <name type="scientific">Sphingomonas alba</name>
    <dbReference type="NCBI Taxonomy" id="2908208"/>
    <lineage>
        <taxon>Bacteria</taxon>
        <taxon>Pseudomonadati</taxon>
        <taxon>Pseudomonadota</taxon>
        <taxon>Alphaproteobacteria</taxon>
        <taxon>Sphingomonadales</taxon>
        <taxon>Sphingomonadaceae</taxon>
        <taxon>Sphingomonas</taxon>
    </lineage>
</organism>
<keyword evidence="1" id="KW-0547">Nucleotide-binding</keyword>
<keyword evidence="5" id="KW-1185">Reference proteome</keyword>